<evidence type="ECO:0000256" key="1">
    <source>
        <dbReference type="SAM" id="Phobius"/>
    </source>
</evidence>
<proteinExistence type="predicted"/>
<feature type="transmembrane region" description="Helical" evidence="1">
    <location>
        <begin position="365"/>
        <end position="383"/>
    </location>
</feature>
<organism evidence="2 3">
    <name type="scientific">Sphingomonas gilva</name>
    <dbReference type="NCBI Taxonomy" id="2305907"/>
    <lineage>
        <taxon>Bacteria</taxon>
        <taxon>Pseudomonadati</taxon>
        <taxon>Pseudomonadota</taxon>
        <taxon>Alphaproteobacteria</taxon>
        <taxon>Sphingomonadales</taxon>
        <taxon>Sphingomonadaceae</taxon>
        <taxon>Sphingomonas</taxon>
    </lineage>
</organism>
<evidence type="ECO:0000313" key="3">
    <source>
        <dbReference type="Proteomes" id="UP000266693"/>
    </source>
</evidence>
<sequence length="385" mass="39954">MFAGLIFARDEADGALVATLPFAGATVIEVQARRLVAAGASRVFVTAGRVTPALIAAIDRLGSRRIAIELARRPAELSEKLRPDEPVLAVGDGVVVSEAVLRTIAHESAPVLLSVAQAPAGTALERIDPQDHWAGVALIDAALLKETVTTLGDWDLQSTLLRRTAQAGAVRRYLSPDASAADHLLIAGREDAARGDALRMAALADGEGQMSERLITAWIARPLIEMMEARKVVPWALEVAAGIAGFAGLASATLGWVTPGMGLALLAVLLVAVIRVRALHGFDEARAAIAGWIADGVALTAIPALALGVFASGGPTSYTLVATTLALLAIGRRAFAERLRWAPAPATVVGILFAASLLAMPRVGLALVAIHAAAALAVAVERLRR</sequence>
<dbReference type="OrthoDB" id="8477220at2"/>
<keyword evidence="1" id="KW-0812">Transmembrane</keyword>
<comment type="caution">
    <text evidence="2">The sequence shown here is derived from an EMBL/GenBank/DDBJ whole genome shotgun (WGS) entry which is preliminary data.</text>
</comment>
<name>A0A396RQ25_9SPHN</name>
<keyword evidence="1" id="KW-1133">Transmembrane helix</keyword>
<dbReference type="Proteomes" id="UP000266693">
    <property type="component" value="Unassembled WGS sequence"/>
</dbReference>
<feature type="transmembrane region" description="Helical" evidence="1">
    <location>
        <begin position="288"/>
        <end position="311"/>
    </location>
</feature>
<keyword evidence="3" id="KW-1185">Reference proteome</keyword>
<accession>A0A396RQ25</accession>
<dbReference type="EMBL" id="QWLV01000010">
    <property type="protein sequence ID" value="RHW16373.1"/>
    <property type="molecule type" value="Genomic_DNA"/>
</dbReference>
<evidence type="ECO:0000313" key="2">
    <source>
        <dbReference type="EMBL" id="RHW16373.1"/>
    </source>
</evidence>
<protein>
    <submittedName>
        <fullName evidence="2">Uncharacterized protein</fullName>
    </submittedName>
</protein>
<dbReference type="AlphaFoldDB" id="A0A396RQ25"/>
<reference evidence="2 3" key="1">
    <citation type="submission" date="2018-08" db="EMBL/GenBank/DDBJ databases">
        <title>The multiple taxonomic identification of Sphingomonas gilva.</title>
        <authorList>
            <person name="Zhu D."/>
            <person name="Zheng S."/>
        </authorList>
    </citation>
    <scope>NUCLEOTIDE SEQUENCE [LARGE SCALE GENOMIC DNA]</scope>
    <source>
        <strain evidence="2 3">ZDH117</strain>
    </source>
</reference>
<keyword evidence="1" id="KW-0472">Membrane</keyword>
<gene>
    <name evidence="2" type="ORF">D1610_16185</name>
</gene>
<dbReference type="RefSeq" id="WP_118865240.1">
    <property type="nucleotide sequence ID" value="NZ_QWLV01000010.1"/>
</dbReference>
<feature type="transmembrane region" description="Helical" evidence="1">
    <location>
        <begin position="256"/>
        <end position="276"/>
    </location>
</feature>